<reference evidence="7" key="1">
    <citation type="submission" date="2013-03" db="EMBL/GenBank/DDBJ databases">
        <title>Genome sequence of Chthonomonas calidirosea, the first sequenced genome from the Armatimonadetes phylum (formally candidate division OP10).</title>
        <authorList>
            <person name="Lee K.C.Y."/>
            <person name="Morgan X.C."/>
            <person name="Dunfield P.F."/>
            <person name="Tamas I."/>
            <person name="Houghton K.M."/>
            <person name="Vyssotski M."/>
            <person name="Ryan J.L.J."/>
            <person name="Lagutin K."/>
            <person name="McDonald I.R."/>
            <person name="Stott M.B."/>
        </authorList>
    </citation>
    <scope>NUCLEOTIDE SEQUENCE [LARGE SCALE GENOMIC DNA]</scope>
    <source>
        <strain evidence="7">DSM 23976 / ICMP 18418 / T49</strain>
    </source>
</reference>
<dbReference type="InterPro" id="IPR004838">
    <property type="entry name" value="NHTrfase_class1_PyrdxlP-BS"/>
</dbReference>
<dbReference type="Pfam" id="PF00155">
    <property type="entry name" value="Aminotran_1_2"/>
    <property type="match status" value="1"/>
</dbReference>
<dbReference type="InterPro" id="IPR050881">
    <property type="entry name" value="LL-DAP_aminotransferase"/>
</dbReference>
<dbReference type="FunCoup" id="S0EVP4">
    <property type="interactions" value="97"/>
</dbReference>
<dbReference type="AlphaFoldDB" id="S0EVP4"/>
<dbReference type="InterPro" id="IPR004839">
    <property type="entry name" value="Aminotransferase_I/II_large"/>
</dbReference>
<dbReference type="EC" id="2.6.1.-" evidence="4"/>
<evidence type="ECO:0000313" key="6">
    <source>
        <dbReference type="EMBL" id="CCW35869.1"/>
    </source>
</evidence>
<dbReference type="PATRIC" id="fig|1303518.3.peg.2129"/>
<dbReference type="STRING" id="454171.CP488_02028"/>
<dbReference type="OrthoDB" id="9802328at2"/>
<dbReference type="SUPFAM" id="SSF53383">
    <property type="entry name" value="PLP-dependent transferases"/>
    <property type="match status" value="1"/>
</dbReference>
<keyword evidence="2 4" id="KW-0032">Aminotransferase</keyword>
<dbReference type="HOGENOM" id="CLU_017584_4_5_0"/>
<dbReference type="Gene3D" id="3.40.640.10">
    <property type="entry name" value="Type I PLP-dependent aspartate aminotransferase-like (Major domain)"/>
    <property type="match status" value="1"/>
</dbReference>
<organism evidence="6 7">
    <name type="scientific">Chthonomonas calidirosea (strain DSM 23976 / ICMP 18418 / T49)</name>
    <dbReference type="NCBI Taxonomy" id="1303518"/>
    <lineage>
        <taxon>Bacteria</taxon>
        <taxon>Bacillati</taxon>
        <taxon>Armatimonadota</taxon>
        <taxon>Chthonomonadia</taxon>
        <taxon>Chthonomonadales</taxon>
        <taxon>Chthonomonadaceae</taxon>
        <taxon>Chthonomonas</taxon>
    </lineage>
</organism>
<feature type="domain" description="Aminotransferase class I/classII large" evidence="5">
    <location>
        <begin position="32"/>
        <end position="383"/>
    </location>
</feature>
<dbReference type="Gene3D" id="3.90.1150.10">
    <property type="entry name" value="Aspartate Aminotransferase, domain 1"/>
    <property type="match status" value="1"/>
</dbReference>
<evidence type="ECO:0000256" key="1">
    <source>
        <dbReference type="ARBA" id="ARBA00001933"/>
    </source>
</evidence>
<name>S0EVP4_CHTCT</name>
<dbReference type="eggNOG" id="COG0436">
    <property type="taxonomic scope" value="Bacteria"/>
</dbReference>
<dbReference type="GO" id="GO:0008483">
    <property type="term" value="F:transaminase activity"/>
    <property type="evidence" value="ECO:0007669"/>
    <property type="project" value="UniProtKB-KW"/>
</dbReference>
<keyword evidence="7" id="KW-1185">Reference proteome</keyword>
<dbReference type="EMBL" id="HF951689">
    <property type="protein sequence ID" value="CCW35869.1"/>
    <property type="molecule type" value="Genomic_DNA"/>
</dbReference>
<evidence type="ECO:0000256" key="4">
    <source>
        <dbReference type="RuleBase" id="RU000481"/>
    </source>
</evidence>
<keyword evidence="3 4" id="KW-0808">Transferase</keyword>
<accession>S0EVP4</accession>
<dbReference type="GO" id="GO:0030170">
    <property type="term" value="F:pyridoxal phosphate binding"/>
    <property type="evidence" value="ECO:0007669"/>
    <property type="project" value="InterPro"/>
</dbReference>
<comment type="similarity">
    <text evidence="4">Belongs to the class-I pyridoxal-phosphate-dependent aminotransferase family.</text>
</comment>
<dbReference type="NCBIfam" id="NF006756">
    <property type="entry name" value="PRK09276.1"/>
    <property type="match status" value="1"/>
</dbReference>
<comment type="cofactor">
    <cofactor evidence="1 4">
        <name>pyridoxal 5'-phosphate</name>
        <dbReference type="ChEBI" id="CHEBI:597326"/>
    </cofactor>
</comment>
<dbReference type="KEGG" id="ccz:CCALI_02062"/>
<sequence length="393" mass="43472">MIAPARRLEKIPPYLFGEIAALKRKALAEGRDLIDLGIGDPDQPTPVPIIEALKQAAHDPVTHRYDETPAGWTPFLQAVATWMRRRFGVEIDPDKEALLLIGSKEGLAHLAWAYLDPGDLALCPDPAYPVPRVNTLLAGAEAYALPLLEENQFLPDLEAIPSDVARRAKILWLNYPNNPTSAVASLEFFRKAVDFARQYDLLLVNDAAYVDVYYESPPPSVLQVEGAKEVAIELHSLSKMYNMTGWRIGFAVGNPDAVGLLNKLKSNLDSKQFPAISLAAAHALLHVDNTPTLSLYKKRRDILCDGLNALGWRVRKPEATIYVWARVPEGFTSAEFARFLLQEASVNVIPGTGYGQYGEGYVRMSLTVLGDREGERLKEAVERIGRVLGKNHP</sequence>
<dbReference type="PANTHER" id="PTHR42832">
    <property type="entry name" value="AMINO ACID AMINOTRANSFERASE"/>
    <property type="match status" value="1"/>
</dbReference>
<dbReference type="PROSITE" id="PS00105">
    <property type="entry name" value="AA_TRANSFER_CLASS_1"/>
    <property type="match status" value="1"/>
</dbReference>
<dbReference type="InParanoid" id="S0EVP4"/>
<evidence type="ECO:0000256" key="2">
    <source>
        <dbReference type="ARBA" id="ARBA00022576"/>
    </source>
</evidence>
<dbReference type="Proteomes" id="UP000014227">
    <property type="component" value="Chromosome I"/>
</dbReference>
<dbReference type="RefSeq" id="WP_016483393.1">
    <property type="nucleotide sequence ID" value="NC_021487.1"/>
</dbReference>
<dbReference type="CDD" id="cd00609">
    <property type="entry name" value="AAT_like"/>
    <property type="match status" value="1"/>
</dbReference>
<dbReference type="InterPro" id="IPR015422">
    <property type="entry name" value="PyrdxlP-dep_Trfase_small"/>
</dbReference>
<dbReference type="PANTHER" id="PTHR42832:SF3">
    <property type="entry name" value="L-GLUTAMINE--4-(METHYLSULFANYL)-2-OXOBUTANOATE AMINOTRANSFERASE"/>
    <property type="match status" value="1"/>
</dbReference>
<evidence type="ECO:0000256" key="3">
    <source>
        <dbReference type="ARBA" id="ARBA00022679"/>
    </source>
</evidence>
<evidence type="ECO:0000313" key="7">
    <source>
        <dbReference type="Proteomes" id="UP000014227"/>
    </source>
</evidence>
<gene>
    <name evidence="6" type="ORF">CCALI_02062</name>
</gene>
<evidence type="ECO:0000259" key="5">
    <source>
        <dbReference type="Pfam" id="PF00155"/>
    </source>
</evidence>
<protein>
    <recommendedName>
        <fullName evidence="4">Aminotransferase</fullName>
        <ecNumber evidence="4">2.6.1.-</ecNumber>
    </recommendedName>
</protein>
<proteinExistence type="inferred from homology"/>
<dbReference type="InterPro" id="IPR015421">
    <property type="entry name" value="PyrdxlP-dep_Trfase_major"/>
</dbReference>
<dbReference type="InterPro" id="IPR015424">
    <property type="entry name" value="PyrdxlP-dep_Trfase"/>
</dbReference>